<dbReference type="Gene3D" id="3.30.70.1170">
    <property type="entry name" value="Sun protein, domain 3"/>
    <property type="match status" value="1"/>
</dbReference>
<dbReference type="AlphaFoldDB" id="A0A2P6MG84"/>
<dbReference type="GO" id="GO:0005737">
    <property type="term" value="C:cytoplasm"/>
    <property type="evidence" value="ECO:0007669"/>
    <property type="project" value="UniProtKB-SubCell"/>
</dbReference>
<dbReference type="GO" id="GO:0008649">
    <property type="term" value="F:rRNA methyltransferase activity"/>
    <property type="evidence" value="ECO:0007669"/>
    <property type="project" value="InterPro"/>
</dbReference>
<keyword evidence="9 14" id="KW-0949">S-adenosyl-L-methionine</keyword>
<dbReference type="PROSITE" id="PS01153">
    <property type="entry name" value="NOL1_NOP2_SUN"/>
    <property type="match status" value="1"/>
</dbReference>
<dbReference type="InterPro" id="IPR054728">
    <property type="entry name" value="RsmB-like_ferredoxin"/>
</dbReference>
<feature type="active site" description="Nucleophile" evidence="14">
    <location>
        <position position="380"/>
    </location>
</feature>
<dbReference type="RefSeq" id="WP_105959477.1">
    <property type="nucleotide sequence ID" value="NZ_PVNS01000009.1"/>
</dbReference>
<dbReference type="Pfam" id="PF01029">
    <property type="entry name" value="NusB"/>
    <property type="match status" value="1"/>
</dbReference>
<evidence type="ECO:0000256" key="1">
    <source>
        <dbReference type="ARBA" id="ARBA00002724"/>
    </source>
</evidence>
<comment type="similarity">
    <text evidence="3 14">Belongs to the class I-like SAM-binding methyltransferase superfamily. RsmB/NOP family.</text>
</comment>
<dbReference type="InterPro" id="IPR035926">
    <property type="entry name" value="NusB-like_sf"/>
</dbReference>
<dbReference type="InterPro" id="IPR049560">
    <property type="entry name" value="MeTrfase_RsmB-F_NOP2_cat"/>
</dbReference>
<keyword evidence="5" id="KW-0963">Cytoplasm</keyword>
<feature type="binding site" evidence="14">
    <location>
        <position position="310"/>
    </location>
    <ligand>
        <name>S-adenosyl-L-methionine</name>
        <dbReference type="ChEBI" id="CHEBI:59789"/>
    </ligand>
</feature>
<evidence type="ECO:0000313" key="17">
    <source>
        <dbReference type="Proteomes" id="UP000243650"/>
    </source>
</evidence>
<organism evidence="16 17">
    <name type="scientific">Alkalicoccus urumqiensis</name>
    <name type="common">Bacillus urumqiensis</name>
    <dbReference type="NCBI Taxonomy" id="1548213"/>
    <lineage>
        <taxon>Bacteria</taxon>
        <taxon>Bacillati</taxon>
        <taxon>Bacillota</taxon>
        <taxon>Bacilli</taxon>
        <taxon>Bacillales</taxon>
        <taxon>Bacillaceae</taxon>
        <taxon>Alkalicoccus</taxon>
    </lineage>
</organism>
<dbReference type="CDD" id="cd02440">
    <property type="entry name" value="AdoMet_MTases"/>
    <property type="match status" value="1"/>
</dbReference>
<dbReference type="SUPFAM" id="SSF48013">
    <property type="entry name" value="NusB-like"/>
    <property type="match status" value="1"/>
</dbReference>
<evidence type="ECO:0000313" key="16">
    <source>
        <dbReference type="EMBL" id="PRO65277.1"/>
    </source>
</evidence>
<dbReference type="PRINTS" id="PR02008">
    <property type="entry name" value="RCMTFAMILY"/>
</dbReference>
<proteinExistence type="inferred from homology"/>
<dbReference type="InterPro" id="IPR001678">
    <property type="entry name" value="MeTrfase_RsmB-F_NOP2_dom"/>
</dbReference>
<keyword evidence="10 14" id="KW-0694">RNA-binding</keyword>
<evidence type="ECO:0000259" key="15">
    <source>
        <dbReference type="PROSITE" id="PS51686"/>
    </source>
</evidence>
<dbReference type="SUPFAM" id="SSF53335">
    <property type="entry name" value="S-adenosyl-L-methionine-dependent methyltransferases"/>
    <property type="match status" value="1"/>
</dbReference>
<dbReference type="Gene3D" id="3.40.50.150">
    <property type="entry name" value="Vaccinia Virus protein VP39"/>
    <property type="match status" value="1"/>
</dbReference>
<keyword evidence="17" id="KW-1185">Reference proteome</keyword>
<evidence type="ECO:0000256" key="3">
    <source>
        <dbReference type="ARBA" id="ARBA00007494"/>
    </source>
</evidence>
<evidence type="ECO:0000256" key="8">
    <source>
        <dbReference type="ARBA" id="ARBA00022679"/>
    </source>
</evidence>
<comment type="caution">
    <text evidence="16">The sequence shown here is derived from an EMBL/GenBank/DDBJ whole genome shotgun (WGS) entry which is preliminary data.</text>
</comment>
<dbReference type="PROSITE" id="PS51686">
    <property type="entry name" value="SAM_MT_RSMB_NOP"/>
    <property type="match status" value="1"/>
</dbReference>
<gene>
    <name evidence="16" type="ORF">C6I21_10780</name>
</gene>
<evidence type="ECO:0000256" key="13">
    <source>
        <dbReference type="ARBA" id="ARBA00047283"/>
    </source>
</evidence>
<evidence type="ECO:0000256" key="11">
    <source>
        <dbReference type="ARBA" id="ARBA00030399"/>
    </source>
</evidence>
<evidence type="ECO:0000256" key="5">
    <source>
        <dbReference type="ARBA" id="ARBA00022490"/>
    </source>
</evidence>
<comment type="function">
    <text evidence="1">Specifically methylates the cytosine at position 967 (m5C967) of 16S rRNA.</text>
</comment>
<dbReference type="FunFam" id="3.40.50.150:FF:000022">
    <property type="entry name" value="Ribosomal RNA small subunit methyltransferase B"/>
    <property type="match status" value="1"/>
</dbReference>
<feature type="domain" description="SAM-dependent MTase RsmB/NOP-type" evidence="15">
    <location>
        <begin position="171"/>
        <end position="444"/>
    </location>
</feature>
<evidence type="ECO:0000256" key="4">
    <source>
        <dbReference type="ARBA" id="ARBA00012140"/>
    </source>
</evidence>
<comment type="catalytic activity">
    <reaction evidence="13">
        <text>cytidine(967) in 16S rRNA + S-adenosyl-L-methionine = 5-methylcytidine(967) in 16S rRNA + S-adenosyl-L-homocysteine + H(+)</text>
        <dbReference type="Rhea" id="RHEA:42748"/>
        <dbReference type="Rhea" id="RHEA-COMP:10219"/>
        <dbReference type="Rhea" id="RHEA-COMP:10220"/>
        <dbReference type="ChEBI" id="CHEBI:15378"/>
        <dbReference type="ChEBI" id="CHEBI:57856"/>
        <dbReference type="ChEBI" id="CHEBI:59789"/>
        <dbReference type="ChEBI" id="CHEBI:74483"/>
        <dbReference type="ChEBI" id="CHEBI:82748"/>
        <dbReference type="EC" id="2.1.1.176"/>
    </reaction>
</comment>
<protein>
    <recommendedName>
        <fullName evidence="4">16S rRNA (cytosine(967)-C(5))-methyltransferase</fullName>
        <ecNumber evidence="4">2.1.1.176</ecNumber>
    </recommendedName>
    <alternativeName>
        <fullName evidence="11">16S rRNA m5C967 methyltransferase</fullName>
    </alternativeName>
    <alternativeName>
        <fullName evidence="12">rRNA (cytosine-C(5)-)-methyltransferase RsmB</fullName>
    </alternativeName>
</protein>
<dbReference type="InterPro" id="IPR029063">
    <property type="entry name" value="SAM-dependent_MTases_sf"/>
</dbReference>
<dbReference type="EMBL" id="PVNS01000009">
    <property type="protein sequence ID" value="PRO65277.1"/>
    <property type="molecule type" value="Genomic_DNA"/>
</dbReference>
<feature type="binding site" evidence="14">
    <location>
        <position position="283"/>
    </location>
    <ligand>
        <name>S-adenosyl-L-methionine</name>
        <dbReference type="ChEBI" id="CHEBI:59789"/>
    </ligand>
</feature>
<feature type="binding site" evidence="14">
    <location>
        <position position="327"/>
    </location>
    <ligand>
        <name>S-adenosyl-L-methionine</name>
        <dbReference type="ChEBI" id="CHEBI:59789"/>
    </ligand>
</feature>
<feature type="binding site" evidence="14">
    <location>
        <begin position="260"/>
        <end position="266"/>
    </location>
    <ligand>
        <name>S-adenosyl-L-methionine</name>
        <dbReference type="ChEBI" id="CHEBI:59789"/>
    </ligand>
</feature>
<dbReference type="GO" id="GO:0003723">
    <property type="term" value="F:RNA binding"/>
    <property type="evidence" value="ECO:0007669"/>
    <property type="project" value="UniProtKB-UniRule"/>
</dbReference>
<evidence type="ECO:0000256" key="10">
    <source>
        <dbReference type="ARBA" id="ARBA00022884"/>
    </source>
</evidence>
<dbReference type="InterPro" id="IPR023267">
    <property type="entry name" value="RCMT"/>
</dbReference>
<dbReference type="InterPro" id="IPR004573">
    <property type="entry name" value="rRNA_ssu_MeTfrase_B"/>
</dbReference>
<accession>A0A2P6MG84</accession>
<evidence type="ECO:0000256" key="6">
    <source>
        <dbReference type="ARBA" id="ARBA00022552"/>
    </source>
</evidence>
<dbReference type="Pfam" id="PF01189">
    <property type="entry name" value="Methyltr_RsmB-F"/>
    <property type="match status" value="1"/>
</dbReference>
<name>A0A2P6MG84_ALKUR</name>
<dbReference type="InterPro" id="IPR018314">
    <property type="entry name" value="RsmB/NOL1/NOP2-like_CS"/>
</dbReference>
<evidence type="ECO:0000256" key="7">
    <source>
        <dbReference type="ARBA" id="ARBA00022603"/>
    </source>
</evidence>
<evidence type="ECO:0000256" key="14">
    <source>
        <dbReference type="PROSITE-ProRule" id="PRU01023"/>
    </source>
</evidence>
<comment type="subcellular location">
    <subcellularLocation>
        <location evidence="2">Cytoplasm</location>
    </subcellularLocation>
</comment>
<dbReference type="FunFam" id="1.10.940.10:FF:000006">
    <property type="entry name" value="16S rRNA (Cytosine(967)-C(5))-methyltransferase RsmB"/>
    <property type="match status" value="1"/>
</dbReference>
<evidence type="ECO:0000256" key="2">
    <source>
        <dbReference type="ARBA" id="ARBA00004496"/>
    </source>
</evidence>
<sequence>MKQMSLRETALDTLMKIEKQQTYSNLLLNEMIKKGGMKPVDRPLFTQLVYGTLQYKKRLDFELEKRSSKPLHKLDLWVLVLLRISLYQLRFLERVPDHAVLNEAVTIAKSRGHKGISGMVNGVLRSCLREGPRPFTEAGGNIEQLAVETSHPEWMIKRWISQLGFEQTKKLAEANNIPPKTTVRLTHLAPATGEVLESMEEDGLLVLKSSLRLNTFHIERGSAASAAAFKKGWIAIQDEASMLAGDVVSPEDGEKILDSCAAPGGKSLHIASLAPGAEITAVDLHPHKVNLIEKAAERQQISNITTLAADARKMELEPESFDKILVDAPCSGLGVLRRKPDMKWTKKEEDITRLAAIQTDILRHVWPSLKPGGRLIYSTCTIDREENADQVRTLLQQTVDAQGEDVTPYLPEQLAPYISEEGMLELYPGTMDMDGFFIASVKKMPAGGGHADALS</sequence>
<reference evidence="16 17" key="1">
    <citation type="submission" date="2018-03" db="EMBL/GenBank/DDBJ databases">
        <title>Bacillus urumqiensis sp. nov., a moderately haloalkaliphilic bacterium isolated from a salt lake.</title>
        <authorList>
            <person name="Zhao B."/>
            <person name="Liao Z."/>
        </authorList>
    </citation>
    <scope>NUCLEOTIDE SEQUENCE [LARGE SCALE GENOMIC DNA]</scope>
    <source>
        <strain evidence="16 17">BZ-SZ-XJ18</strain>
    </source>
</reference>
<dbReference type="NCBIfam" id="TIGR00563">
    <property type="entry name" value="rsmB"/>
    <property type="match status" value="1"/>
</dbReference>
<dbReference type="InterPro" id="IPR006027">
    <property type="entry name" value="NusB_RsmB_TIM44"/>
</dbReference>
<dbReference type="PANTHER" id="PTHR22807">
    <property type="entry name" value="NOP2 YEAST -RELATED NOL1/NOP2/FMU SUN DOMAIN-CONTAINING"/>
    <property type="match status" value="1"/>
</dbReference>
<dbReference type="Gene3D" id="1.10.940.10">
    <property type="entry name" value="NusB-like"/>
    <property type="match status" value="1"/>
</dbReference>
<dbReference type="EC" id="2.1.1.176" evidence="4"/>
<dbReference type="OrthoDB" id="9810297at2"/>
<dbReference type="PANTHER" id="PTHR22807:SF53">
    <property type="entry name" value="RIBOSOMAL RNA SMALL SUBUNIT METHYLTRANSFERASE B-RELATED"/>
    <property type="match status" value="1"/>
</dbReference>
<evidence type="ECO:0000256" key="9">
    <source>
        <dbReference type="ARBA" id="ARBA00022691"/>
    </source>
</evidence>
<dbReference type="NCBIfam" id="NF011494">
    <property type="entry name" value="PRK14902.1"/>
    <property type="match status" value="1"/>
</dbReference>
<keyword evidence="8 14" id="KW-0808">Transferase</keyword>
<dbReference type="GO" id="GO:0006355">
    <property type="term" value="P:regulation of DNA-templated transcription"/>
    <property type="evidence" value="ECO:0007669"/>
    <property type="project" value="InterPro"/>
</dbReference>
<dbReference type="Pfam" id="PF22458">
    <property type="entry name" value="RsmF-B_ferredox"/>
    <property type="match status" value="1"/>
</dbReference>
<keyword evidence="7 14" id="KW-0489">Methyltransferase</keyword>
<evidence type="ECO:0000256" key="12">
    <source>
        <dbReference type="ARBA" id="ARBA00031088"/>
    </source>
</evidence>
<keyword evidence="6" id="KW-0698">rRNA processing</keyword>
<dbReference type="Proteomes" id="UP000243650">
    <property type="component" value="Unassembled WGS sequence"/>
</dbReference>